<evidence type="ECO:0008006" key="6">
    <source>
        <dbReference type="Google" id="ProtNLM"/>
    </source>
</evidence>
<proteinExistence type="predicted"/>
<sequence>MSNGNPKQHEYVREPAPSYRQSFDTLAHIPVDSNSSEFRASRIDNFWIKIFPPAPKCYICQDKTEPANLLSRPGCDHKICGKCLIKVFERAVNDKKSMPPSFCPHGEVSPDMAPGLFNDVFLAQWNEKYFEYLEQTVST</sequence>
<reference evidence="4 5" key="1">
    <citation type="submission" date="2017-07" db="EMBL/GenBank/DDBJ databases">
        <title>Genome sequence of the Sordaria macrospora wild type strain R19027.</title>
        <authorList>
            <person name="Nowrousian M."/>
            <person name="Teichert I."/>
            <person name="Kueck U."/>
        </authorList>
    </citation>
    <scope>NUCLEOTIDE SEQUENCE [LARGE SCALE GENOMIC DNA]</scope>
    <source>
        <strain evidence="4 5">R19027</strain>
        <tissue evidence="4">Mycelium</tissue>
    </source>
</reference>
<dbReference type="InterPro" id="IPR013083">
    <property type="entry name" value="Znf_RING/FYVE/PHD"/>
</dbReference>
<protein>
    <recommendedName>
        <fullName evidence="6">Zinc finger C3HC4 RING-type domain-containing protein</fullName>
    </recommendedName>
</protein>
<keyword evidence="3" id="KW-0862">Zinc</keyword>
<dbReference type="PROSITE" id="PS00518">
    <property type="entry name" value="ZF_RING_1"/>
    <property type="match status" value="1"/>
</dbReference>
<accession>A0A8S8ZC30</accession>
<dbReference type="Gene3D" id="3.30.40.10">
    <property type="entry name" value="Zinc/RING finger domain, C3HC4 (zinc finger)"/>
    <property type="match status" value="1"/>
</dbReference>
<dbReference type="AlphaFoldDB" id="A0A8S8ZC30"/>
<keyword evidence="2" id="KW-0863">Zinc-finger</keyword>
<organism evidence="4 5">
    <name type="scientific">Sordaria macrospora</name>
    <dbReference type="NCBI Taxonomy" id="5147"/>
    <lineage>
        <taxon>Eukaryota</taxon>
        <taxon>Fungi</taxon>
        <taxon>Dikarya</taxon>
        <taxon>Ascomycota</taxon>
        <taxon>Pezizomycotina</taxon>
        <taxon>Sordariomycetes</taxon>
        <taxon>Sordariomycetidae</taxon>
        <taxon>Sordariales</taxon>
        <taxon>Sordariaceae</taxon>
        <taxon>Sordaria</taxon>
    </lineage>
</organism>
<evidence type="ECO:0000313" key="5">
    <source>
        <dbReference type="Proteomes" id="UP000433876"/>
    </source>
</evidence>
<keyword evidence="1" id="KW-0479">Metal-binding</keyword>
<evidence type="ECO:0000256" key="3">
    <source>
        <dbReference type="ARBA" id="ARBA00022833"/>
    </source>
</evidence>
<dbReference type="EMBL" id="NMPR01000252">
    <property type="protein sequence ID" value="KAA8624160.1"/>
    <property type="molecule type" value="Genomic_DNA"/>
</dbReference>
<evidence type="ECO:0000256" key="2">
    <source>
        <dbReference type="ARBA" id="ARBA00022771"/>
    </source>
</evidence>
<comment type="caution">
    <text evidence="4">The sequence shown here is derived from an EMBL/GenBank/DDBJ whole genome shotgun (WGS) entry which is preliminary data.</text>
</comment>
<dbReference type="Proteomes" id="UP000433876">
    <property type="component" value="Unassembled WGS sequence"/>
</dbReference>
<dbReference type="SUPFAM" id="SSF57850">
    <property type="entry name" value="RING/U-box"/>
    <property type="match status" value="1"/>
</dbReference>
<dbReference type="VEuPathDB" id="FungiDB:SMAC_06030"/>
<dbReference type="GO" id="GO:0008270">
    <property type="term" value="F:zinc ion binding"/>
    <property type="evidence" value="ECO:0007669"/>
    <property type="project" value="UniProtKB-KW"/>
</dbReference>
<dbReference type="OMA" id="RAVNDKK"/>
<name>A0A8S8ZC30_SORMA</name>
<evidence type="ECO:0000256" key="1">
    <source>
        <dbReference type="ARBA" id="ARBA00022723"/>
    </source>
</evidence>
<dbReference type="InterPro" id="IPR017907">
    <property type="entry name" value="Znf_RING_CS"/>
</dbReference>
<evidence type="ECO:0000313" key="4">
    <source>
        <dbReference type="EMBL" id="KAA8624160.1"/>
    </source>
</evidence>
<gene>
    <name evidence="4" type="ORF">SMACR_06030</name>
</gene>